<dbReference type="Pfam" id="PF00589">
    <property type="entry name" value="Phage_integrase"/>
    <property type="match status" value="1"/>
</dbReference>
<dbReference type="InterPro" id="IPR002104">
    <property type="entry name" value="Integrase_catalytic"/>
</dbReference>
<dbReference type="InterPro" id="IPR044068">
    <property type="entry name" value="CB"/>
</dbReference>
<dbReference type="PROSITE" id="PS51900">
    <property type="entry name" value="CB"/>
    <property type="match status" value="1"/>
</dbReference>
<evidence type="ECO:0000256" key="1">
    <source>
        <dbReference type="ARBA" id="ARBA00008857"/>
    </source>
</evidence>
<evidence type="ECO:0000259" key="7">
    <source>
        <dbReference type="PROSITE" id="PS51900"/>
    </source>
</evidence>
<dbReference type="CDD" id="cd00796">
    <property type="entry name" value="INT_Rci_Hp1_C"/>
    <property type="match status" value="1"/>
</dbReference>
<evidence type="ECO:0000256" key="2">
    <source>
        <dbReference type="ARBA" id="ARBA00023125"/>
    </source>
</evidence>
<evidence type="ECO:0000256" key="4">
    <source>
        <dbReference type="PROSITE-ProRule" id="PRU01248"/>
    </source>
</evidence>
<evidence type="ECO:0000256" key="3">
    <source>
        <dbReference type="ARBA" id="ARBA00023172"/>
    </source>
</evidence>
<feature type="domain" description="Tyr recombinase" evidence="6">
    <location>
        <begin position="147"/>
        <end position="332"/>
    </location>
</feature>
<dbReference type="SUPFAM" id="SSF56349">
    <property type="entry name" value="DNA breaking-rejoining enzymes"/>
    <property type="match status" value="1"/>
</dbReference>
<evidence type="ECO:0000256" key="5">
    <source>
        <dbReference type="SAM" id="MobiDB-lite"/>
    </source>
</evidence>
<comment type="similarity">
    <text evidence="1">Belongs to the 'phage' integrase family.</text>
</comment>
<organism evidence="8 9">
    <name type="scientific">Trueperella bernardiae</name>
    <dbReference type="NCBI Taxonomy" id="59561"/>
    <lineage>
        <taxon>Bacteria</taxon>
        <taxon>Bacillati</taxon>
        <taxon>Actinomycetota</taxon>
        <taxon>Actinomycetes</taxon>
        <taxon>Actinomycetales</taxon>
        <taxon>Actinomycetaceae</taxon>
        <taxon>Trueperella</taxon>
    </lineage>
</organism>
<keyword evidence="3" id="KW-0233">DNA recombination</keyword>
<keyword evidence="2 4" id="KW-0238">DNA-binding</keyword>
<gene>
    <name evidence="8" type="ORF">QP858_08110</name>
</gene>
<accession>A0AAW6ZMY2</accession>
<feature type="domain" description="Core-binding (CB)" evidence="7">
    <location>
        <begin position="46"/>
        <end position="126"/>
    </location>
</feature>
<dbReference type="Gene3D" id="1.10.443.10">
    <property type="entry name" value="Intergrase catalytic core"/>
    <property type="match status" value="1"/>
</dbReference>
<dbReference type="PROSITE" id="PS51898">
    <property type="entry name" value="TYR_RECOMBINASE"/>
    <property type="match status" value="1"/>
</dbReference>
<dbReference type="GO" id="GO:0015074">
    <property type="term" value="P:DNA integration"/>
    <property type="evidence" value="ECO:0007669"/>
    <property type="project" value="InterPro"/>
</dbReference>
<dbReference type="GO" id="GO:0006310">
    <property type="term" value="P:DNA recombination"/>
    <property type="evidence" value="ECO:0007669"/>
    <property type="project" value="UniProtKB-KW"/>
</dbReference>
<dbReference type="InterPro" id="IPR011010">
    <property type="entry name" value="DNA_brk_join_enz"/>
</dbReference>
<dbReference type="GO" id="GO:0003677">
    <property type="term" value="F:DNA binding"/>
    <property type="evidence" value="ECO:0007669"/>
    <property type="project" value="UniProtKB-UniRule"/>
</dbReference>
<name>A0AAW6ZMY2_9ACTO</name>
<feature type="region of interest" description="Disordered" evidence="5">
    <location>
        <begin position="207"/>
        <end position="229"/>
    </location>
</feature>
<dbReference type="InterPro" id="IPR013762">
    <property type="entry name" value="Integrase-like_cat_sf"/>
</dbReference>
<dbReference type="Gene3D" id="1.10.150.130">
    <property type="match status" value="1"/>
</dbReference>
<sequence>MAVWTDGTGRMVRTTHATKDAAAAWLRDQDVATATGSLADRARSRATVRELGKVWLASRVHVSPRTRTDDEWIWERHIEPVWGDHAVGAIRREDVQSWVGDLAGRFAARTVDTIVRRLQTFLTWCVEHQYLTVSPAVNLALPRGNKREHYYLSVDEFRALQAALPVWARDPVLFAATTGVRPGELWELRAGDVDLGRRRVRVSRSVSHQGAGVRVGPPKNGKSRDVPVTPGVAEMLRPRVKGQPRDALVFTSEQGVQVRENNFSRRVWKTATREAGLEGVRVYDLRHTAASWAIRSGASVLVVQRMLGHASASMTLDVYAGLWDEDLDDVAGRIGAMLDGLGGADDNRTTTSPVSAT</sequence>
<protein>
    <submittedName>
        <fullName evidence="8">Tyrosine-type recombinase/integrase</fullName>
    </submittedName>
</protein>
<dbReference type="InterPro" id="IPR050090">
    <property type="entry name" value="Tyrosine_recombinase_XerCD"/>
</dbReference>
<comment type="caution">
    <text evidence="8">The sequence shown here is derived from an EMBL/GenBank/DDBJ whole genome shotgun (WGS) entry which is preliminary data.</text>
</comment>
<dbReference type="PANTHER" id="PTHR30349">
    <property type="entry name" value="PHAGE INTEGRASE-RELATED"/>
    <property type="match status" value="1"/>
</dbReference>
<dbReference type="PANTHER" id="PTHR30349:SF64">
    <property type="entry name" value="PROPHAGE INTEGRASE INTD-RELATED"/>
    <property type="match status" value="1"/>
</dbReference>
<dbReference type="RefSeq" id="WP_285170748.1">
    <property type="nucleotide sequence ID" value="NZ_JASPDQ010000020.1"/>
</dbReference>
<dbReference type="AlphaFoldDB" id="A0AAW6ZMY2"/>
<reference evidence="8" key="1">
    <citation type="submission" date="2023-05" db="EMBL/GenBank/DDBJ databases">
        <title>Genomic Catalog of Human Bladder Bacteria.</title>
        <authorList>
            <person name="Du J."/>
        </authorList>
    </citation>
    <scope>NUCLEOTIDE SEQUENCE</scope>
    <source>
        <strain evidence="8">UMB1304A</strain>
    </source>
</reference>
<evidence type="ECO:0000259" key="6">
    <source>
        <dbReference type="PROSITE" id="PS51898"/>
    </source>
</evidence>
<dbReference type="EMBL" id="JASPDQ010000020">
    <property type="protein sequence ID" value="MDK8602418.1"/>
    <property type="molecule type" value="Genomic_DNA"/>
</dbReference>
<proteinExistence type="inferred from homology"/>
<dbReference type="InterPro" id="IPR010998">
    <property type="entry name" value="Integrase_recombinase_N"/>
</dbReference>
<evidence type="ECO:0000313" key="8">
    <source>
        <dbReference type="EMBL" id="MDK8602418.1"/>
    </source>
</evidence>
<evidence type="ECO:0000313" key="9">
    <source>
        <dbReference type="Proteomes" id="UP001225576"/>
    </source>
</evidence>
<dbReference type="Proteomes" id="UP001225576">
    <property type="component" value="Unassembled WGS sequence"/>
</dbReference>